<evidence type="ECO:0000313" key="2">
    <source>
        <dbReference type="WBParaSite" id="PSAMB.scaffold263size60343.g3968.t1"/>
    </source>
</evidence>
<name>A0A914VWD3_9BILA</name>
<keyword evidence="1" id="KW-1185">Reference proteome</keyword>
<sequence length="74" mass="7985">MRGLVRFVGHCGSIGRTADKTAASRSTGCERRMVSLAERDMLGLFVLAVRGRTGCTAIEAHVLSARSPQWRAPV</sequence>
<dbReference type="WBParaSite" id="PSAMB.scaffold263size60343.g3968.t1">
    <property type="protein sequence ID" value="PSAMB.scaffold263size60343.g3968.t1"/>
    <property type="gene ID" value="PSAMB.scaffold263size60343.g3968"/>
</dbReference>
<proteinExistence type="predicted"/>
<reference evidence="2" key="1">
    <citation type="submission" date="2022-11" db="UniProtKB">
        <authorList>
            <consortium name="WormBaseParasite"/>
        </authorList>
    </citation>
    <scope>IDENTIFICATION</scope>
</reference>
<accession>A0A914VWD3</accession>
<evidence type="ECO:0000313" key="1">
    <source>
        <dbReference type="Proteomes" id="UP000887566"/>
    </source>
</evidence>
<dbReference type="Proteomes" id="UP000887566">
    <property type="component" value="Unplaced"/>
</dbReference>
<protein>
    <submittedName>
        <fullName evidence="2">Uncharacterized protein</fullName>
    </submittedName>
</protein>
<organism evidence="1 2">
    <name type="scientific">Plectus sambesii</name>
    <dbReference type="NCBI Taxonomy" id="2011161"/>
    <lineage>
        <taxon>Eukaryota</taxon>
        <taxon>Metazoa</taxon>
        <taxon>Ecdysozoa</taxon>
        <taxon>Nematoda</taxon>
        <taxon>Chromadorea</taxon>
        <taxon>Plectida</taxon>
        <taxon>Plectina</taxon>
        <taxon>Plectoidea</taxon>
        <taxon>Plectidae</taxon>
        <taxon>Plectus</taxon>
    </lineage>
</organism>
<dbReference type="AlphaFoldDB" id="A0A914VWD3"/>